<organism evidence="4 5">
    <name type="scientific">Fonsecaea multimorphosa CBS 102226</name>
    <dbReference type="NCBI Taxonomy" id="1442371"/>
    <lineage>
        <taxon>Eukaryota</taxon>
        <taxon>Fungi</taxon>
        <taxon>Dikarya</taxon>
        <taxon>Ascomycota</taxon>
        <taxon>Pezizomycotina</taxon>
        <taxon>Eurotiomycetes</taxon>
        <taxon>Chaetothyriomycetidae</taxon>
        <taxon>Chaetothyriales</taxon>
        <taxon>Herpotrichiellaceae</taxon>
        <taxon>Fonsecaea</taxon>
    </lineage>
</organism>
<comment type="cofactor">
    <cofactor evidence="1">
        <name>Mg(2+)</name>
        <dbReference type="ChEBI" id="CHEBI:18420"/>
    </cofactor>
</comment>
<feature type="domain" description="Nudix hydrolase" evidence="3">
    <location>
        <begin position="104"/>
        <end position="269"/>
    </location>
</feature>
<keyword evidence="5" id="KW-1185">Reference proteome</keyword>
<dbReference type="PROSITE" id="PS51462">
    <property type="entry name" value="NUDIX"/>
    <property type="match status" value="1"/>
</dbReference>
<dbReference type="VEuPathDB" id="FungiDB:Z520_04271"/>
<dbReference type="InterPro" id="IPR015797">
    <property type="entry name" value="NUDIX_hydrolase-like_dom_sf"/>
</dbReference>
<dbReference type="PANTHER" id="PTHR11839">
    <property type="entry name" value="UDP/ADP-SUGAR PYROPHOSPHATASE"/>
    <property type="match status" value="1"/>
</dbReference>
<dbReference type="OrthoDB" id="10249920at2759"/>
<gene>
    <name evidence="4" type="ORF">Z520_04271</name>
</gene>
<accession>A0A0D2K1C3</accession>
<dbReference type="AlphaFoldDB" id="A0A0D2K1C3"/>
<keyword evidence="2" id="KW-0378">Hydrolase</keyword>
<dbReference type="InterPro" id="IPR000086">
    <property type="entry name" value="NUDIX_hydrolase_dom"/>
</dbReference>
<dbReference type="GeneID" id="27710017"/>
<evidence type="ECO:0000256" key="1">
    <source>
        <dbReference type="ARBA" id="ARBA00001946"/>
    </source>
</evidence>
<dbReference type="RefSeq" id="XP_016633760.1">
    <property type="nucleotide sequence ID" value="XM_016774780.1"/>
</dbReference>
<dbReference type="GO" id="GO:0080041">
    <property type="term" value="F:ADP-ribose pyrophosphohydrolase activity"/>
    <property type="evidence" value="ECO:0007669"/>
    <property type="project" value="TreeGrafter"/>
</dbReference>
<dbReference type="EMBL" id="KN848068">
    <property type="protein sequence ID" value="KIX99637.1"/>
    <property type="molecule type" value="Genomic_DNA"/>
</dbReference>
<dbReference type="Proteomes" id="UP000053411">
    <property type="component" value="Unassembled WGS sequence"/>
</dbReference>
<evidence type="ECO:0000259" key="3">
    <source>
        <dbReference type="PROSITE" id="PS51462"/>
    </source>
</evidence>
<dbReference type="STRING" id="1442371.A0A0D2K1C3"/>
<dbReference type="CDD" id="cd03424">
    <property type="entry name" value="NUDIX_ADPRase_Nudt5_UGPPase_Nudt14"/>
    <property type="match status" value="1"/>
</dbReference>
<protein>
    <recommendedName>
        <fullName evidence="3">Nudix hydrolase domain-containing protein</fullName>
    </recommendedName>
</protein>
<dbReference type="SUPFAM" id="SSF55811">
    <property type="entry name" value="Nudix"/>
    <property type="match status" value="1"/>
</dbReference>
<evidence type="ECO:0000313" key="5">
    <source>
        <dbReference type="Proteomes" id="UP000053411"/>
    </source>
</evidence>
<dbReference type="GO" id="GO:0019693">
    <property type="term" value="P:ribose phosphate metabolic process"/>
    <property type="evidence" value="ECO:0007669"/>
    <property type="project" value="TreeGrafter"/>
</dbReference>
<evidence type="ECO:0000256" key="2">
    <source>
        <dbReference type="ARBA" id="ARBA00022801"/>
    </source>
</evidence>
<dbReference type="PANTHER" id="PTHR11839:SF18">
    <property type="entry name" value="NUDIX HYDROLASE DOMAIN-CONTAINING PROTEIN"/>
    <property type="match status" value="1"/>
</dbReference>
<dbReference type="GO" id="GO:0006753">
    <property type="term" value="P:nucleoside phosphate metabolic process"/>
    <property type="evidence" value="ECO:0007669"/>
    <property type="project" value="TreeGrafter"/>
</dbReference>
<sequence length="289" mass="32948">MATFTIPEALGEPPVKVTLPGNLTQEQLLGFKPFKVWLETLRKSLQLQSDRSHAFHEPRERYHLRSINVQSVDFFGERRIGFIKMETVVQNKNDGKPLPGIVFLRGGSVAILMILRPEGDDYDNDERYVIMTQQPRIPAGSLTFFEIPAGMIDDAGTFAGAAANELWEETGLTVPMHELRNLTKIALKDAKGSEDHLQKAMYPSPGGCDEYIALFLWERTMPRIEINELRDKLSGTDREKITVKLVKYEELWREGARDAKTLAAWALYEGLTREGRLDDEECEEYDEDE</sequence>
<dbReference type="GO" id="GO:0080042">
    <property type="term" value="F:ADP-glucose pyrophosphohydrolase activity"/>
    <property type="evidence" value="ECO:0007669"/>
    <property type="project" value="TreeGrafter"/>
</dbReference>
<evidence type="ECO:0000313" key="4">
    <source>
        <dbReference type="EMBL" id="KIX99637.1"/>
    </source>
</evidence>
<proteinExistence type="predicted"/>
<reference evidence="4 5" key="1">
    <citation type="submission" date="2015-01" db="EMBL/GenBank/DDBJ databases">
        <title>The Genome Sequence of Fonsecaea multimorphosa CBS 102226.</title>
        <authorList>
            <consortium name="The Broad Institute Genomics Platform"/>
            <person name="Cuomo C."/>
            <person name="de Hoog S."/>
            <person name="Gorbushina A."/>
            <person name="Stielow B."/>
            <person name="Teixiera M."/>
            <person name="Abouelleil A."/>
            <person name="Chapman S.B."/>
            <person name="Priest M."/>
            <person name="Young S.K."/>
            <person name="Wortman J."/>
            <person name="Nusbaum C."/>
            <person name="Birren B."/>
        </authorList>
    </citation>
    <scope>NUCLEOTIDE SEQUENCE [LARGE SCALE GENOMIC DNA]</scope>
    <source>
        <strain evidence="4 5">CBS 102226</strain>
    </source>
</reference>
<dbReference type="Pfam" id="PF00293">
    <property type="entry name" value="NUDIX"/>
    <property type="match status" value="1"/>
</dbReference>
<name>A0A0D2K1C3_9EURO</name>
<dbReference type="Gene3D" id="3.90.79.10">
    <property type="entry name" value="Nucleoside Triphosphate Pyrophosphohydrolase"/>
    <property type="match status" value="1"/>
</dbReference>